<evidence type="ECO:0000313" key="2">
    <source>
        <dbReference type="Proteomes" id="UP001140949"/>
    </source>
</evidence>
<comment type="caution">
    <text evidence="1">The sequence shown here is derived from an EMBL/GenBank/DDBJ whole genome shotgun (WGS) entry which is preliminary data.</text>
</comment>
<name>A0AAX6FRU9_IRIPA</name>
<keyword evidence="2" id="KW-1185">Reference proteome</keyword>
<evidence type="ECO:0000313" key="1">
    <source>
        <dbReference type="EMBL" id="KAJ6818953.1"/>
    </source>
</evidence>
<proteinExistence type="predicted"/>
<dbReference type="AlphaFoldDB" id="A0AAX6FRU9"/>
<protein>
    <submittedName>
        <fullName evidence="1">Uncharacterized protein</fullName>
    </submittedName>
</protein>
<accession>A0AAX6FRU9</accession>
<reference evidence="1" key="1">
    <citation type="journal article" date="2023" name="GigaByte">
        <title>Genome assembly of the bearded iris, Iris pallida Lam.</title>
        <authorList>
            <person name="Bruccoleri R.E."/>
            <person name="Oakeley E.J."/>
            <person name="Faust A.M.E."/>
            <person name="Altorfer M."/>
            <person name="Dessus-Babus S."/>
            <person name="Burckhardt D."/>
            <person name="Oertli M."/>
            <person name="Naumann U."/>
            <person name="Petersen F."/>
            <person name="Wong J."/>
        </authorList>
    </citation>
    <scope>NUCLEOTIDE SEQUENCE</scope>
    <source>
        <strain evidence="1">GSM-AAB239-AS_SAM_17_03QT</strain>
    </source>
</reference>
<dbReference type="Proteomes" id="UP001140949">
    <property type="component" value="Unassembled WGS sequence"/>
</dbReference>
<reference evidence="1" key="2">
    <citation type="submission" date="2023-04" db="EMBL/GenBank/DDBJ databases">
        <authorList>
            <person name="Bruccoleri R.E."/>
            <person name="Oakeley E.J."/>
            <person name="Faust A.-M."/>
            <person name="Dessus-Babus S."/>
            <person name="Altorfer M."/>
            <person name="Burckhardt D."/>
            <person name="Oertli M."/>
            <person name="Naumann U."/>
            <person name="Petersen F."/>
            <person name="Wong J."/>
        </authorList>
    </citation>
    <scope>NUCLEOTIDE SEQUENCE</scope>
    <source>
        <strain evidence="1">GSM-AAB239-AS_SAM_17_03QT</strain>
        <tissue evidence="1">Leaf</tissue>
    </source>
</reference>
<gene>
    <name evidence="1" type="ORF">M6B38_404470</name>
</gene>
<dbReference type="EMBL" id="JANAVB010026799">
    <property type="protein sequence ID" value="KAJ6818953.1"/>
    <property type="molecule type" value="Genomic_DNA"/>
</dbReference>
<organism evidence="1 2">
    <name type="scientific">Iris pallida</name>
    <name type="common">Sweet iris</name>
    <dbReference type="NCBI Taxonomy" id="29817"/>
    <lineage>
        <taxon>Eukaryota</taxon>
        <taxon>Viridiplantae</taxon>
        <taxon>Streptophyta</taxon>
        <taxon>Embryophyta</taxon>
        <taxon>Tracheophyta</taxon>
        <taxon>Spermatophyta</taxon>
        <taxon>Magnoliopsida</taxon>
        <taxon>Liliopsida</taxon>
        <taxon>Asparagales</taxon>
        <taxon>Iridaceae</taxon>
        <taxon>Iridoideae</taxon>
        <taxon>Irideae</taxon>
        <taxon>Iris</taxon>
    </lineage>
</organism>
<sequence length="66" mass="7200">MMPSAIRDIMYGTVEHSCTSEIVAKLASHCKEVDIFSCSPKGKCIYSIGYSSLVLSCKLCIPLQVL</sequence>